<sequence>MRVILTLGGFGSVLTGAIECGPEARPLTRVLGGALVAVGLLLWWLVARLRRPGATSGRRAVPLTAAALAGLTGAGLVVALVPANLPVSANAPALSDDQSPTTPPEPDPTGYLRASDGTRLAYFADVPADPVATLVFYHGSGANEGAGYLDFGRQVADRYHVATYLFDMRGHGKSGGRRGDAPSRRQMFADTRTAVDFVKHTNPRLPEYVGGHSAGAGLVLNSESRIDHEVAGYVYLAPDFGLHSGTERHSEAANFATISHRVLIADVLTGGLLDAHAYAVAFAYAPAEIHRAGLVSRYTSTMAIAQNAGHSAAVLAGTHRPVGVWVGSDDEVFDPAAVRTFARHAPRATTQIVAGADHLGVINRSIDSVGTWLDRRAAAYSAAYPAAPQAH</sequence>
<dbReference type="PANTHER" id="PTHR11614">
    <property type="entry name" value="PHOSPHOLIPASE-RELATED"/>
    <property type="match status" value="1"/>
</dbReference>
<evidence type="ECO:0000313" key="5">
    <source>
        <dbReference type="Proteomes" id="UP001612915"/>
    </source>
</evidence>
<dbReference type="Pfam" id="PF12146">
    <property type="entry name" value="Hydrolase_4"/>
    <property type="match status" value="1"/>
</dbReference>
<evidence type="ECO:0000313" key="4">
    <source>
        <dbReference type="EMBL" id="MFI7587372.1"/>
    </source>
</evidence>
<proteinExistence type="predicted"/>
<dbReference type="RefSeq" id="WP_398278939.1">
    <property type="nucleotide sequence ID" value="NZ_JBITLV010000003.1"/>
</dbReference>
<name>A0ABW8AP24_9ACTN</name>
<keyword evidence="5" id="KW-1185">Reference proteome</keyword>
<evidence type="ECO:0000256" key="1">
    <source>
        <dbReference type="SAM" id="MobiDB-lite"/>
    </source>
</evidence>
<protein>
    <submittedName>
        <fullName evidence="4">Alpha/beta fold hydrolase</fullName>
    </submittedName>
</protein>
<dbReference type="SUPFAM" id="SSF53474">
    <property type="entry name" value="alpha/beta-Hydrolases"/>
    <property type="match status" value="1"/>
</dbReference>
<dbReference type="InterPro" id="IPR029058">
    <property type="entry name" value="AB_hydrolase_fold"/>
</dbReference>
<dbReference type="Proteomes" id="UP001612915">
    <property type="component" value="Unassembled WGS sequence"/>
</dbReference>
<reference evidence="4 5" key="1">
    <citation type="submission" date="2024-10" db="EMBL/GenBank/DDBJ databases">
        <title>The Natural Products Discovery Center: Release of the First 8490 Sequenced Strains for Exploring Actinobacteria Biosynthetic Diversity.</title>
        <authorList>
            <person name="Kalkreuter E."/>
            <person name="Kautsar S.A."/>
            <person name="Yang D."/>
            <person name="Bader C.D."/>
            <person name="Teijaro C.N."/>
            <person name="Fluegel L."/>
            <person name="Davis C.M."/>
            <person name="Simpson J.R."/>
            <person name="Lauterbach L."/>
            <person name="Steele A.D."/>
            <person name="Gui C."/>
            <person name="Meng S."/>
            <person name="Li G."/>
            <person name="Viehrig K."/>
            <person name="Ye F."/>
            <person name="Su P."/>
            <person name="Kiefer A.F."/>
            <person name="Nichols A."/>
            <person name="Cepeda A.J."/>
            <person name="Yan W."/>
            <person name="Fan B."/>
            <person name="Jiang Y."/>
            <person name="Adhikari A."/>
            <person name="Zheng C.-J."/>
            <person name="Schuster L."/>
            <person name="Cowan T.M."/>
            <person name="Smanski M.J."/>
            <person name="Chevrette M.G."/>
            <person name="De Carvalho L.P.S."/>
            <person name="Shen B."/>
        </authorList>
    </citation>
    <scope>NUCLEOTIDE SEQUENCE [LARGE SCALE GENOMIC DNA]</scope>
    <source>
        <strain evidence="4 5">NPDC049639</strain>
    </source>
</reference>
<feature type="region of interest" description="Disordered" evidence="1">
    <location>
        <begin position="91"/>
        <end position="112"/>
    </location>
</feature>
<accession>A0ABW8AP24</accession>
<gene>
    <name evidence="4" type="ORF">ACIB24_09890</name>
</gene>
<evidence type="ECO:0000259" key="3">
    <source>
        <dbReference type="Pfam" id="PF12146"/>
    </source>
</evidence>
<dbReference type="Gene3D" id="3.40.50.1820">
    <property type="entry name" value="alpha/beta hydrolase"/>
    <property type="match status" value="1"/>
</dbReference>
<keyword evidence="2" id="KW-1133">Transmembrane helix</keyword>
<keyword evidence="4" id="KW-0378">Hydrolase</keyword>
<dbReference type="InterPro" id="IPR022742">
    <property type="entry name" value="Hydrolase_4"/>
</dbReference>
<keyword evidence="2" id="KW-0472">Membrane</keyword>
<dbReference type="EMBL" id="JBITLV010000003">
    <property type="protein sequence ID" value="MFI7587372.1"/>
    <property type="molecule type" value="Genomic_DNA"/>
</dbReference>
<feature type="transmembrane region" description="Helical" evidence="2">
    <location>
        <begin position="30"/>
        <end position="49"/>
    </location>
</feature>
<dbReference type="GO" id="GO:0016787">
    <property type="term" value="F:hydrolase activity"/>
    <property type="evidence" value="ECO:0007669"/>
    <property type="project" value="UniProtKB-KW"/>
</dbReference>
<feature type="domain" description="Serine aminopeptidase S33" evidence="3">
    <location>
        <begin position="129"/>
        <end position="358"/>
    </location>
</feature>
<feature type="transmembrane region" description="Helical" evidence="2">
    <location>
        <begin position="61"/>
        <end position="81"/>
    </location>
</feature>
<dbReference type="InterPro" id="IPR051044">
    <property type="entry name" value="MAG_DAG_Lipase"/>
</dbReference>
<comment type="caution">
    <text evidence="4">The sequence shown here is derived from an EMBL/GenBank/DDBJ whole genome shotgun (WGS) entry which is preliminary data.</text>
</comment>
<evidence type="ECO:0000256" key="2">
    <source>
        <dbReference type="SAM" id="Phobius"/>
    </source>
</evidence>
<organism evidence="4 5">
    <name type="scientific">Spongisporangium articulatum</name>
    <dbReference type="NCBI Taxonomy" id="3362603"/>
    <lineage>
        <taxon>Bacteria</taxon>
        <taxon>Bacillati</taxon>
        <taxon>Actinomycetota</taxon>
        <taxon>Actinomycetes</taxon>
        <taxon>Kineosporiales</taxon>
        <taxon>Kineosporiaceae</taxon>
        <taxon>Spongisporangium</taxon>
    </lineage>
</organism>
<keyword evidence="2" id="KW-0812">Transmembrane</keyword>